<gene>
    <name evidence="1" type="ORF">EVOR1521_LOCUS7806</name>
</gene>
<dbReference type="EMBL" id="CAUJNA010000646">
    <property type="protein sequence ID" value="CAJ1379617.1"/>
    <property type="molecule type" value="Genomic_DNA"/>
</dbReference>
<accession>A0AA36I251</accession>
<reference evidence="1" key="1">
    <citation type="submission" date="2023-08" db="EMBL/GenBank/DDBJ databases">
        <authorList>
            <person name="Chen Y."/>
            <person name="Shah S."/>
            <person name="Dougan E. K."/>
            <person name="Thang M."/>
            <person name="Chan C."/>
        </authorList>
    </citation>
    <scope>NUCLEOTIDE SEQUENCE</scope>
</reference>
<evidence type="ECO:0000313" key="1">
    <source>
        <dbReference type="EMBL" id="CAJ1379617.1"/>
    </source>
</evidence>
<comment type="caution">
    <text evidence="1">The sequence shown here is derived from an EMBL/GenBank/DDBJ whole genome shotgun (WGS) entry which is preliminary data.</text>
</comment>
<sequence>MVSQSRSTSSSSDWVQFPSGHLDVALAASGGLAASGVEENQAVKGFLLPSSQEFPPALELRSCGNGAVCTGGQSAQAAETRLAKRSTYLASLACLRPLISDSPWMTHS</sequence>
<evidence type="ECO:0000313" key="2">
    <source>
        <dbReference type="Proteomes" id="UP001178507"/>
    </source>
</evidence>
<organism evidence="1 2">
    <name type="scientific">Effrenium voratum</name>
    <dbReference type="NCBI Taxonomy" id="2562239"/>
    <lineage>
        <taxon>Eukaryota</taxon>
        <taxon>Sar</taxon>
        <taxon>Alveolata</taxon>
        <taxon>Dinophyceae</taxon>
        <taxon>Suessiales</taxon>
        <taxon>Symbiodiniaceae</taxon>
        <taxon>Effrenium</taxon>
    </lineage>
</organism>
<name>A0AA36I251_9DINO</name>
<dbReference type="AlphaFoldDB" id="A0AA36I251"/>
<dbReference type="Proteomes" id="UP001178507">
    <property type="component" value="Unassembled WGS sequence"/>
</dbReference>
<keyword evidence="2" id="KW-1185">Reference proteome</keyword>
<protein>
    <submittedName>
        <fullName evidence="1">Uncharacterized protein</fullName>
    </submittedName>
</protein>
<proteinExistence type="predicted"/>